<evidence type="ECO:0000313" key="2">
    <source>
        <dbReference type="Proteomes" id="UP001433508"/>
    </source>
</evidence>
<proteinExistence type="predicted"/>
<name>A0ACC3T9M6_LIPKO</name>
<dbReference type="Proteomes" id="UP001433508">
    <property type="component" value="Unassembled WGS sequence"/>
</dbReference>
<gene>
    <name evidence="1" type="ORF">V1525DRAFT_337260</name>
</gene>
<dbReference type="EMBL" id="MU971340">
    <property type="protein sequence ID" value="KAK9240386.1"/>
    <property type="molecule type" value="Genomic_DNA"/>
</dbReference>
<organism evidence="1 2">
    <name type="scientific">Lipomyces kononenkoae</name>
    <name type="common">Yeast</name>
    <dbReference type="NCBI Taxonomy" id="34357"/>
    <lineage>
        <taxon>Eukaryota</taxon>
        <taxon>Fungi</taxon>
        <taxon>Dikarya</taxon>
        <taxon>Ascomycota</taxon>
        <taxon>Saccharomycotina</taxon>
        <taxon>Lipomycetes</taxon>
        <taxon>Lipomycetales</taxon>
        <taxon>Lipomycetaceae</taxon>
        <taxon>Lipomyces</taxon>
    </lineage>
</organism>
<evidence type="ECO:0000313" key="1">
    <source>
        <dbReference type="EMBL" id="KAK9240386.1"/>
    </source>
</evidence>
<accession>A0ACC3T9M6</accession>
<keyword evidence="2" id="KW-1185">Reference proteome</keyword>
<comment type="caution">
    <text evidence="1">The sequence shown here is derived from an EMBL/GenBank/DDBJ whole genome shotgun (WGS) entry which is preliminary data.</text>
</comment>
<protein>
    <submittedName>
        <fullName evidence="1">Cation efflux family-domain-containing protein</fullName>
    </submittedName>
</protein>
<sequence>MAGATTTLISSLITASNTHHHRSKSVEIALSGGRRLITLPNRHELRAQYLIGNTKSPYHWASQLVDEEQLRKMPHRRRKFYEQQNELIQRYIEIDCLLDSDVSHAMIQQYSQESRSRRGVVPANIDEEGQLYLTMDARDDYSGIVTLAIIVNFLINVFLLGGKAAIVLLTHSMSVIASLVDSALDFLCTTIIWLSTSMIGSSSASTKFMYPVGRTRLEPIGVLVFSIVIIISFFQVAVEAVQRIYTGPHEPVQLGIPSFTIMSLAVISKLFAWSWCRSINSSAVQALAQDAMSDIVFNLLSILFPVIGYFFNFWWLDAFGALCLSVYIIRQWVDTTIEHIRHLTGISGNAVDKQVIMYLCVRFAESIKQVTSINVYHAGDRLHVEVDIVVDDKLTLRDTHDLGEALQYAIETLPMVERAYVHLDYRHDNFVGHIQR</sequence>
<reference evidence="2" key="1">
    <citation type="journal article" date="2024" name="Front. Bioeng. Biotechnol.">
        <title>Genome-scale model development and genomic sequencing of the oleaginous clade Lipomyces.</title>
        <authorList>
            <person name="Czajka J.J."/>
            <person name="Han Y."/>
            <person name="Kim J."/>
            <person name="Mondo S.J."/>
            <person name="Hofstad B.A."/>
            <person name="Robles A."/>
            <person name="Haridas S."/>
            <person name="Riley R."/>
            <person name="LaButti K."/>
            <person name="Pangilinan J."/>
            <person name="Andreopoulos W."/>
            <person name="Lipzen A."/>
            <person name="Yan J."/>
            <person name="Wang M."/>
            <person name="Ng V."/>
            <person name="Grigoriev I.V."/>
            <person name="Spatafora J.W."/>
            <person name="Magnuson J.K."/>
            <person name="Baker S.E."/>
            <person name="Pomraning K.R."/>
        </authorList>
    </citation>
    <scope>NUCLEOTIDE SEQUENCE [LARGE SCALE GENOMIC DNA]</scope>
    <source>
        <strain evidence="2">CBS 7786</strain>
    </source>
</reference>